<name>A0A2K0WVJ4_GIBNY</name>
<sequence length="134" mass="14102">MTAPDFHTFMMDTLTNNYGAFILVDHGYVPIKILAQQPDNDQSTPRSGNSNDTTDSNQNKSTDNTPAAREPVPSSASSTDAINTNAPEPSNTGDNTTVPEQAASRSHTTPAATDSGPAPKMPKVVSVGPDNTEE</sequence>
<feature type="region of interest" description="Disordered" evidence="1">
    <location>
        <begin position="35"/>
        <end position="134"/>
    </location>
</feature>
<evidence type="ECO:0000313" key="3">
    <source>
        <dbReference type="Proteomes" id="UP000236664"/>
    </source>
</evidence>
<evidence type="ECO:0000313" key="2">
    <source>
        <dbReference type="EMBL" id="PNP86289.1"/>
    </source>
</evidence>
<proteinExistence type="predicted"/>
<dbReference type="OrthoDB" id="5093409at2759"/>
<feature type="compositionally biased region" description="Polar residues" evidence="1">
    <location>
        <begin position="74"/>
        <end position="112"/>
    </location>
</feature>
<organism evidence="2 3">
    <name type="scientific">Gibberella nygamai</name>
    <name type="common">Bean root rot disease fungus</name>
    <name type="synonym">Fusarium nygamai</name>
    <dbReference type="NCBI Taxonomy" id="42673"/>
    <lineage>
        <taxon>Eukaryota</taxon>
        <taxon>Fungi</taxon>
        <taxon>Dikarya</taxon>
        <taxon>Ascomycota</taxon>
        <taxon>Pezizomycotina</taxon>
        <taxon>Sordariomycetes</taxon>
        <taxon>Hypocreomycetidae</taxon>
        <taxon>Hypocreales</taxon>
        <taxon>Nectriaceae</taxon>
        <taxon>Fusarium</taxon>
        <taxon>Fusarium fujikuroi species complex</taxon>
    </lineage>
</organism>
<dbReference type="Proteomes" id="UP000236664">
    <property type="component" value="Unassembled WGS sequence"/>
</dbReference>
<protein>
    <submittedName>
        <fullName evidence="2">Uncharacterized protein</fullName>
    </submittedName>
</protein>
<dbReference type="EMBL" id="MTQA01000017">
    <property type="protein sequence ID" value="PNP86289.1"/>
    <property type="molecule type" value="Genomic_DNA"/>
</dbReference>
<evidence type="ECO:0000256" key="1">
    <source>
        <dbReference type="SAM" id="MobiDB-lite"/>
    </source>
</evidence>
<feature type="compositionally biased region" description="Polar residues" evidence="1">
    <location>
        <begin position="37"/>
        <end position="65"/>
    </location>
</feature>
<keyword evidence="3" id="KW-1185">Reference proteome</keyword>
<comment type="caution">
    <text evidence="2">The sequence shown here is derived from an EMBL/GenBank/DDBJ whole genome shotgun (WGS) entry which is preliminary data.</text>
</comment>
<accession>A0A2K0WVJ4</accession>
<dbReference type="AlphaFoldDB" id="A0A2K0WVJ4"/>
<gene>
    <name evidence="2" type="ORF">FNYG_00517</name>
</gene>
<reference evidence="2 3" key="1">
    <citation type="submission" date="2017-06" db="EMBL/GenBank/DDBJ databases">
        <title>Genome of Fusarium nygamai isolate CS10214.</title>
        <authorList>
            <person name="Gardiner D.M."/>
            <person name="Obanor F."/>
            <person name="Kazan K."/>
        </authorList>
    </citation>
    <scope>NUCLEOTIDE SEQUENCE [LARGE SCALE GENOMIC DNA]</scope>
    <source>
        <strain evidence="2 3">CS10214</strain>
    </source>
</reference>